<proteinExistence type="inferred from homology"/>
<dbReference type="InterPro" id="IPR008978">
    <property type="entry name" value="HSP20-like_chaperone"/>
</dbReference>
<dbReference type="Pfam" id="PF00011">
    <property type="entry name" value="HSP20"/>
    <property type="match status" value="1"/>
</dbReference>
<organism evidence="4 5">
    <name type="scientific">Nocardia pseudobrasiliensis</name>
    <dbReference type="NCBI Taxonomy" id="45979"/>
    <lineage>
        <taxon>Bacteria</taxon>
        <taxon>Bacillati</taxon>
        <taxon>Actinomycetota</taxon>
        <taxon>Actinomycetes</taxon>
        <taxon>Mycobacteriales</taxon>
        <taxon>Nocardiaceae</taxon>
        <taxon>Nocardia</taxon>
    </lineage>
</organism>
<dbReference type="SUPFAM" id="SSF49764">
    <property type="entry name" value="HSP20-like chaperones"/>
    <property type="match status" value="1"/>
</dbReference>
<evidence type="ECO:0000313" key="5">
    <source>
        <dbReference type="Proteomes" id="UP000254869"/>
    </source>
</evidence>
<dbReference type="EMBL" id="QQBC01000008">
    <property type="protein sequence ID" value="RDI64487.1"/>
    <property type="molecule type" value="Genomic_DNA"/>
</dbReference>
<dbReference type="CDD" id="cd06464">
    <property type="entry name" value="ACD_sHsps-like"/>
    <property type="match status" value="1"/>
</dbReference>
<sequence length="151" mass="16244">MLRFDPFHDIDTVARQLLGETAGTARAPRFMPMDLFKAGDHYVLNADLPGVDPGSVEVSVDNGTLTLKAQRSLPSDQNVQWVASERFAGTYMRQLSLGEGIDTDDISATYNDGVLSVTLPIAEKAKPRRIEISGMGHGPKTIEASSGTQPG</sequence>
<dbReference type="Gene3D" id="2.60.40.790">
    <property type="match status" value="1"/>
</dbReference>
<comment type="caution">
    <text evidence="4">The sequence shown here is derived from an EMBL/GenBank/DDBJ whole genome shotgun (WGS) entry which is preliminary data.</text>
</comment>
<dbReference type="Proteomes" id="UP000254869">
    <property type="component" value="Unassembled WGS sequence"/>
</dbReference>
<dbReference type="STRING" id="1210086.GCA_001613105_06829"/>
<accession>A0A370I171</accession>
<evidence type="ECO:0000259" key="3">
    <source>
        <dbReference type="PROSITE" id="PS01031"/>
    </source>
</evidence>
<comment type="similarity">
    <text evidence="1 2">Belongs to the small heat shock protein (HSP20) family.</text>
</comment>
<gene>
    <name evidence="4" type="ORF">DFR76_108320</name>
</gene>
<dbReference type="InterPro" id="IPR031107">
    <property type="entry name" value="Small_HSP"/>
</dbReference>
<dbReference type="AlphaFoldDB" id="A0A370I171"/>
<dbReference type="RefSeq" id="WP_068006492.1">
    <property type="nucleotide sequence ID" value="NZ_QQBC01000008.1"/>
</dbReference>
<evidence type="ECO:0000256" key="1">
    <source>
        <dbReference type="PROSITE-ProRule" id="PRU00285"/>
    </source>
</evidence>
<reference evidence="4 5" key="1">
    <citation type="submission" date="2018-07" db="EMBL/GenBank/DDBJ databases">
        <title>Genomic Encyclopedia of Type Strains, Phase IV (KMG-IV): sequencing the most valuable type-strain genomes for metagenomic binning, comparative biology and taxonomic classification.</title>
        <authorList>
            <person name="Goeker M."/>
        </authorList>
    </citation>
    <scope>NUCLEOTIDE SEQUENCE [LARGE SCALE GENOMIC DNA]</scope>
    <source>
        <strain evidence="4 5">DSM 44290</strain>
    </source>
</reference>
<evidence type="ECO:0000256" key="2">
    <source>
        <dbReference type="RuleBase" id="RU003616"/>
    </source>
</evidence>
<dbReference type="InterPro" id="IPR002068">
    <property type="entry name" value="A-crystallin/Hsp20_dom"/>
</dbReference>
<protein>
    <submittedName>
        <fullName evidence="4">HSP20 family protein</fullName>
    </submittedName>
</protein>
<name>A0A370I171_9NOCA</name>
<evidence type="ECO:0000313" key="4">
    <source>
        <dbReference type="EMBL" id="RDI64487.1"/>
    </source>
</evidence>
<dbReference type="PANTHER" id="PTHR11527">
    <property type="entry name" value="HEAT-SHOCK PROTEIN 20 FAMILY MEMBER"/>
    <property type="match status" value="1"/>
</dbReference>
<dbReference type="PROSITE" id="PS01031">
    <property type="entry name" value="SHSP"/>
    <property type="match status" value="1"/>
</dbReference>
<feature type="domain" description="SHSP" evidence="3">
    <location>
        <begin position="24"/>
        <end position="135"/>
    </location>
</feature>
<keyword evidence="5" id="KW-1185">Reference proteome</keyword>